<keyword evidence="2" id="KW-0472">Membrane</keyword>
<evidence type="ECO:0000313" key="3">
    <source>
        <dbReference type="EMBL" id="ROT60931.1"/>
    </source>
</evidence>
<feature type="transmembrane region" description="Helical" evidence="2">
    <location>
        <begin position="140"/>
        <end position="164"/>
    </location>
</feature>
<accession>A0A423S9Q5</accession>
<evidence type="ECO:0000313" key="4">
    <source>
        <dbReference type="Proteomes" id="UP000283509"/>
    </source>
</evidence>
<keyword evidence="4" id="KW-1185">Reference proteome</keyword>
<gene>
    <name evidence="3" type="ORF">C7M84_021375</name>
</gene>
<name>A0A423S9Q5_PENVA</name>
<protein>
    <submittedName>
        <fullName evidence="3">Uncharacterized protein</fullName>
    </submittedName>
</protein>
<keyword evidence="2" id="KW-1133">Transmembrane helix</keyword>
<feature type="transmembrane region" description="Helical" evidence="2">
    <location>
        <begin position="89"/>
        <end position="110"/>
    </location>
</feature>
<evidence type="ECO:0000256" key="1">
    <source>
        <dbReference type="SAM" id="MobiDB-lite"/>
    </source>
</evidence>
<comment type="caution">
    <text evidence="3">The sequence shown here is derived from an EMBL/GenBank/DDBJ whole genome shotgun (WGS) entry which is preliminary data.</text>
</comment>
<reference evidence="3 4" key="2">
    <citation type="submission" date="2019-01" db="EMBL/GenBank/DDBJ databases">
        <title>The decoding of complex shrimp genome reveals the adaptation for benthos swimmer, frequently molting mechanism and breeding impact on genome.</title>
        <authorList>
            <person name="Sun Y."/>
            <person name="Gao Y."/>
            <person name="Yu Y."/>
        </authorList>
    </citation>
    <scope>NUCLEOTIDE SEQUENCE [LARGE SCALE GENOMIC DNA]</scope>
    <source>
        <tissue evidence="3">Muscle</tissue>
    </source>
</reference>
<organism evidence="3 4">
    <name type="scientific">Penaeus vannamei</name>
    <name type="common">Whiteleg shrimp</name>
    <name type="synonym">Litopenaeus vannamei</name>
    <dbReference type="NCBI Taxonomy" id="6689"/>
    <lineage>
        <taxon>Eukaryota</taxon>
        <taxon>Metazoa</taxon>
        <taxon>Ecdysozoa</taxon>
        <taxon>Arthropoda</taxon>
        <taxon>Crustacea</taxon>
        <taxon>Multicrustacea</taxon>
        <taxon>Malacostraca</taxon>
        <taxon>Eumalacostraca</taxon>
        <taxon>Eucarida</taxon>
        <taxon>Decapoda</taxon>
        <taxon>Dendrobranchiata</taxon>
        <taxon>Penaeoidea</taxon>
        <taxon>Penaeidae</taxon>
        <taxon>Penaeus</taxon>
    </lineage>
</organism>
<reference evidence="3 4" key="1">
    <citation type="submission" date="2018-04" db="EMBL/GenBank/DDBJ databases">
        <authorList>
            <person name="Zhang X."/>
            <person name="Yuan J."/>
            <person name="Li F."/>
            <person name="Xiang J."/>
        </authorList>
    </citation>
    <scope>NUCLEOTIDE SEQUENCE [LARGE SCALE GENOMIC DNA]</scope>
    <source>
        <tissue evidence="3">Muscle</tissue>
    </source>
</reference>
<dbReference type="EMBL" id="QCYY01004481">
    <property type="protein sequence ID" value="ROT60931.1"/>
    <property type="molecule type" value="Genomic_DNA"/>
</dbReference>
<sequence>MVQMSQKRRATFPGPARLPPLLLPLPGPSLRSPSVSISSSLFISFPVVHLQHSAPNILLVSSSPTTKPPSSGFLHCSAMCMLLLNYSRITSFLTTAGWMTIVCNLPLAFYPPPPSRPTLSSTSPLLSSLSSSLPSHSPLFLFPSIPHTLSLFLYILLLFPFALFSFPPKPPLFPPFLLLSSPITFLSSFLFLSLILSSLSSSKHSPFFSLLSYSLFLSLPIPPSPSPYHLSLHLLPPSPSLPPSSLSSSPPHLVLFSPPTLLPSSPPILPRFIFSPLIPLPHSSPPPPFPSHPPPSPPLPPPLHPLPPPSLSSLSSLFLPLPPSSPRFIFSPRPLIPPYPPSLPPLPSLRYPPPPHPPFSPPLPPLSLPSSPLLSSPPSPPLFSSSSSLR</sequence>
<evidence type="ECO:0000256" key="2">
    <source>
        <dbReference type="SAM" id="Phobius"/>
    </source>
</evidence>
<feature type="region of interest" description="Disordered" evidence="1">
    <location>
        <begin position="285"/>
        <end position="306"/>
    </location>
</feature>
<feature type="transmembrane region" description="Helical" evidence="2">
    <location>
        <begin position="176"/>
        <end position="199"/>
    </location>
</feature>
<dbReference type="Proteomes" id="UP000283509">
    <property type="component" value="Unassembled WGS sequence"/>
</dbReference>
<dbReference type="AlphaFoldDB" id="A0A423S9Q5"/>
<feature type="region of interest" description="Disordered" evidence="1">
    <location>
        <begin position="360"/>
        <end position="390"/>
    </location>
</feature>
<proteinExistence type="predicted"/>
<keyword evidence="2" id="KW-0812">Transmembrane</keyword>